<dbReference type="InterPro" id="IPR021326">
    <property type="entry name" value="DUF2931"/>
</dbReference>
<keyword evidence="2" id="KW-1185">Reference proteome</keyword>
<accession>A0AAQ1KI59</accession>
<gene>
    <name evidence="1" type="ORF">SAMN05216577_12556</name>
</gene>
<dbReference type="Proteomes" id="UP000183385">
    <property type="component" value="Unassembled WGS sequence"/>
</dbReference>
<proteinExistence type="predicted"/>
<sequence length="208" mass="23302">MKKLLCIALAATLTGCSTSQGRPKLPYNAWSIGIGAPKYMEVWVESVDVVDRRGLAYERVHAGVVAYNNKTAGWWSGGGKMKPVTGVDLPEIIFVRWQSLVEPQTYNVRINIPQWVRDEMLKPQQAYCLGTKSWETDYRKMISIGMAPGGIAKAWIGGPCLEEKEIGRYKAVIDKRGPYEGLSGGKYYYLSEKAEAYVKDHGIPYDSW</sequence>
<dbReference type="RefSeq" id="WP_074983024.1">
    <property type="nucleotide sequence ID" value="NZ_BGPP01000001.1"/>
</dbReference>
<comment type="caution">
    <text evidence="1">The sequence shown here is derived from an EMBL/GenBank/DDBJ whole genome shotgun (WGS) entry which is preliminary data.</text>
</comment>
<evidence type="ECO:0000313" key="1">
    <source>
        <dbReference type="EMBL" id="SFD41805.1"/>
    </source>
</evidence>
<dbReference type="AlphaFoldDB" id="A0AAQ1KI59"/>
<reference evidence="1 2" key="1">
    <citation type="submission" date="2016-10" db="EMBL/GenBank/DDBJ databases">
        <authorList>
            <person name="Varghese N."/>
            <person name="Submissions S."/>
        </authorList>
    </citation>
    <scope>NUCLEOTIDE SEQUENCE [LARGE SCALE GENOMIC DNA]</scope>
    <source>
        <strain evidence="1 2">LMG 18378</strain>
    </source>
</reference>
<dbReference type="EMBL" id="FOLS01000025">
    <property type="protein sequence ID" value="SFD41805.1"/>
    <property type="molecule type" value="Genomic_DNA"/>
</dbReference>
<dbReference type="PROSITE" id="PS51257">
    <property type="entry name" value="PROKAR_LIPOPROTEIN"/>
    <property type="match status" value="1"/>
</dbReference>
<protein>
    <recommendedName>
        <fullName evidence="3">DUF2931 domain-containing protein</fullName>
    </recommendedName>
</protein>
<name>A0AAQ1KI59_9PSED</name>
<dbReference type="Pfam" id="PF11153">
    <property type="entry name" value="DUF2931"/>
    <property type="match status" value="1"/>
</dbReference>
<organism evidence="1 2">
    <name type="scientific">Pseudomonas citronellolis</name>
    <dbReference type="NCBI Taxonomy" id="53408"/>
    <lineage>
        <taxon>Bacteria</taxon>
        <taxon>Pseudomonadati</taxon>
        <taxon>Pseudomonadota</taxon>
        <taxon>Gammaproteobacteria</taxon>
        <taxon>Pseudomonadales</taxon>
        <taxon>Pseudomonadaceae</taxon>
        <taxon>Pseudomonas</taxon>
    </lineage>
</organism>
<evidence type="ECO:0000313" key="2">
    <source>
        <dbReference type="Proteomes" id="UP000183385"/>
    </source>
</evidence>
<evidence type="ECO:0008006" key="3">
    <source>
        <dbReference type="Google" id="ProtNLM"/>
    </source>
</evidence>